<gene>
    <name evidence="5" type="ORF">G7B40_030305</name>
</gene>
<evidence type="ECO:0000256" key="1">
    <source>
        <dbReference type="SAM" id="Coils"/>
    </source>
</evidence>
<dbReference type="PROSITE" id="PS50011">
    <property type="entry name" value="PROTEIN_KINASE_DOM"/>
    <property type="match status" value="1"/>
</dbReference>
<dbReference type="Pfam" id="PF00069">
    <property type="entry name" value="Pkinase"/>
    <property type="match status" value="1"/>
</dbReference>
<feature type="coiled-coil region" evidence="1">
    <location>
        <begin position="1659"/>
        <end position="1693"/>
    </location>
</feature>
<dbReference type="Pfam" id="PF13191">
    <property type="entry name" value="AAA_16"/>
    <property type="match status" value="1"/>
</dbReference>
<dbReference type="PANTHER" id="PTHR43642">
    <property type="entry name" value="HYBRID SIGNAL TRANSDUCTION HISTIDINE KINASE G"/>
    <property type="match status" value="1"/>
</dbReference>
<dbReference type="PROSITE" id="PS50113">
    <property type="entry name" value="PAC"/>
    <property type="match status" value="1"/>
</dbReference>
<dbReference type="GO" id="GO:0005524">
    <property type="term" value="F:ATP binding"/>
    <property type="evidence" value="ECO:0007669"/>
    <property type="project" value="InterPro"/>
</dbReference>
<dbReference type="InterPro" id="IPR029016">
    <property type="entry name" value="GAF-like_dom_sf"/>
</dbReference>
<dbReference type="SUPFAM" id="SSF55785">
    <property type="entry name" value="PYP-like sensor domain (PAS domain)"/>
    <property type="match status" value="1"/>
</dbReference>
<dbReference type="PANTHER" id="PTHR43642:SF1">
    <property type="entry name" value="HYBRID SIGNAL TRANSDUCTION HISTIDINE KINASE G"/>
    <property type="match status" value="1"/>
</dbReference>
<dbReference type="PROSITE" id="PS50112">
    <property type="entry name" value="PAS"/>
    <property type="match status" value="1"/>
</dbReference>
<dbReference type="InterPro" id="IPR011009">
    <property type="entry name" value="Kinase-like_dom_sf"/>
</dbReference>
<dbReference type="GO" id="GO:0004672">
    <property type="term" value="F:protein kinase activity"/>
    <property type="evidence" value="ECO:0007669"/>
    <property type="project" value="InterPro"/>
</dbReference>
<dbReference type="InterPro" id="IPR001610">
    <property type="entry name" value="PAC"/>
</dbReference>
<dbReference type="NCBIfam" id="TIGR00229">
    <property type="entry name" value="sensory_box"/>
    <property type="match status" value="1"/>
</dbReference>
<dbReference type="CDD" id="cd14014">
    <property type="entry name" value="STKc_PknB_like"/>
    <property type="match status" value="1"/>
</dbReference>
<dbReference type="SMART" id="SM00091">
    <property type="entry name" value="PAS"/>
    <property type="match status" value="1"/>
</dbReference>
<dbReference type="Pfam" id="PF14516">
    <property type="entry name" value="AAA_35"/>
    <property type="match status" value="1"/>
</dbReference>
<dbReference type="Pfam" id="PF01590">
    <property type="entry name" value="GAF"/>
    <property type="match status" value="1"/>
</dbReference>
<dbReference type="Gene3D" id="1.10.510.10">
    <property type="entry name" value="Transferase(Phosphotransferase) domain 1"/>
    <property type="match status" value="1"/>
</dbReference>
<dbReference type="Pfam" id="PF08448">
    <property type="entry name" value="PAS_4"/>
    <property type="match status" value="1"/>
</dbReference>
<name>A0AAP5MCV7_9CYAN</name>
<feature type="domain" description="PAS" evidence="3">
    <location>
        <begin position="1530"/>
        <end position="1566"/>
    </location>
</feature>
<keyword evidence="1" id="KW-0175">Coiled coil</keyword>
<evidence type="ECO:0000313" key="5">
    <source>
        <dbReference type="EMBL" id="MDR9898818.1"/>
    </source>
</evidence>
<feature type="domain" description="Protein kinase" evidence="2">
    <location>
        <begin position="12"/>
        <end position="286"/>
    </location>
</feature>
<sequence>MNQQPDKIQTDYQIIKKIYESANSLVYRAILKPDNQHVILKILKENYPTPSELTRYKQEYEVTRSFNSDGVINAYDLQRYKNSLVMLLEDFGGASLKLLIANQRQFTLKEFLSIAIKTTESLGSIHAANIIHKDINPSNIVYNPETEQLKIIDFGISTSLSRENQTVGNIERLEGTLAYIAPEQTGRMNRGIDYRSDFYSLGATFYELLTNQLPFATTDPIELVHCHIAQQPVSPNKLVETLNLTSQPIPKAVSDIVMKLLAKIPEERYQSAWGIKADLETCRDRLESLGQIDEFCLATQDICDRFVIPEKLYGREEEVTQLLTTFERVSQGNSEIMLVSGYSGIGKSALVNEIHKPILRQRGYFIRGKFDQLQRDIPYAAITLAFQDLIRQLLTESEVRLQTWKQELLAALNPNAQVIIDIIPELEQIIGKQLPVEQLGATEAQNRFHLFFQRFIHIFTKKEHPLVIFLDDLQWADLASVKLIELLITDPDSQHLLIIGAYRDNEVDATHPFMQTLEQIKKEGARVNNILLQPLEIQNINQLITDTLNCSIEKSKPLAELVTNKTQGNPFFLTQLLEFLYKENLLLFDHNQSCWDWNVEQIEGVGITDNVVELTISKITKLNENTQKILQLAACIGNQFNLEFLSVVNRKSQLTTARELQPALEEGLILPLSNDYKIPLLWNQEEISINTSEISSVFIPKIPKYISYKFLHDKVQQAAYALIPEAEKKALHLQLGRLLLKNIKKTELEENIFDIVNHLNEGSELITERSERDNLAKLNLRAGKKAKESTAYQPALRYLKTGLGLLSLNSWKTQYKLTLEIHVKTLELLYLNTEFDQIEDFSETILKQASTILDTIEVYKIKIFYYFAILDSQRAIDNALEILSKLGIDISDRTIDINEKIEQKQKYIESLFQNIKIEDLANLPVITDKYKLAAIQILQQMIPPTFTANFSLFVLVMLTLINFCLEFGNYPQVSITYSFYGLLLCRVINHIDYGYKFGELSIKLLNKFDRSQSESQPIHVYYGFIWHWKIFLKEKVAQDKLLSTFQKGINIGDYEHSGYVSIDYCLIKFFGGDNLKQIKDDENKYFLLMKKAKQKYLTEYLMICQRTVDNLTTKSKNQNFLLIGDSQQEEEKKIQEYTIYNNQWLLYTFYLNKTIVNYYFNDLSQAVNNAIETEKHVESIGSYLTAAQHNLYSSLSFLGYYHCYNLEQQKKILEQIEKNQQNMKTWANDCPANFQNKYDLVEAEKARVLEQNWQAQELYEKAIQGAKKSEFIHEEAIAYERAAEFYLSIGREEIGRLYLKNAYHCYSHWGAKAKVKALELEYPQFLMDINNRKQDQSINTTESTGGTNPQVLDLMAVTKASHVLAREIKLDQLLAKLMKTVIENGGAQKGFLLLEKDNKWAIEAEGTVDSDHVNTLQSISVDFVDDSNHFPLLSSAIINYVARTQECVILNDAAHEGQFVRDPYIVATQPKSLLCTPLLNQGKLNGILYLENNLTTGAFTPDRLEVLKLLSSQAAISLQNAQLYVALYENEQRLAQFLEAMPIGVFALNAKGEPYYANQAAQLILGKGIVTGATTDQLTETYQAYLAGTDQLYPTQQQPIVRALNGESTTTDDIEIHQVDKTIPLEISATPVYDEKGQIVYAIATFQDITERKQAEADRVQYTQELALKNLALEQAKDEIEGYSRTLEQKVSERTQELSQTLEILKATQAELLFENELLRSNEQASTFDYQVGGSLPMDASTYVVRSADRYLYKALKRGEFCYVLNPRQMGKSSLMVRMIHYLQHEGVCCAAIDMTLIGTENITPNQWYKGLASELGRRLGLRSKVNLKAWWKERDGISPVQRLNQFIEEVLLVEAGIENDIPSKQLVIFIDEIDSVLGLNFAVNDFFALIRYCYNQRSLNPQYQRLTFAFFGVATPSDLISSIQTTPFNIGQFIQLEGFKEHEAQPLLQGLAEKVSNPQTVLKEILAWTNGQPFLTQKLCKLIRNTSSPIPNGDEVSWIENLVRTNIIDNWESQDEPEHLRTIRDRILRSNKSVQLLEIFRQVLHQEEVITVDSPEEKELILSGLVVKQQGILRVQNRIYKLIFNRSWVDLHI</sequence>
<dbReference type="SUPFAM" id="SSF55781">
    <property type="entry name" value="GAF domain-like"/>
    <property type="match status" value="1"/>
</dbReference>
<proteinExistence type="predicted"/>
<protein>
    <submittedName>
        <fullName evidence="5">AAA family ATPase</fullName>
    </submittedName>
</protein>
<evidence type="ECO:0000259" key="3">
    <source>
        <dbReference type="PROSITE" id="PS50112"/>
    </source>
</evidence>
<dbReference type="SMART" id="SM00065">
    <property type="entry name" value="GAF"/>
    <property type="match status" value="1"/>
</dbReference>
<dbReference type="InterPro" id="IPR027417">
    <property type="entry name" value="P-loop_NTPase"/>
</dbReference>
<dbReference type="SUPFAM" id="SSF56112">
    <property type="entry name" value="Protein kinase-like (PK-like)"/>
    <property type="match status" value="1"/>
</dbReference>
<evidence type="ECO:0000313" key="6">
    <source>
        <dbReference type="Proteomes" id="UP000667802"/>
    </source>
</evidence>
<dbReference type="Gene3D" id="3.40.50.300">
    <property type="entry name" value="P-loop containing nucleotide triphosphate hydrolases"/>
    <property type="match status" value="2"/>
</dbReference>
<keyword evidence="6" id="KW-1185">Reference proteome</keyword>
<dbReference type="CDD" id="cd00130">
    <property type="entry name" value="PAS"/>
    <property type="match status" value="1"/>
</dbReference>
<comment type="caution">
    <text evidence="5">The sequence shown here is derived from an EMBL/GenBank/DDBJ whole genome shotgun (WGS) entry which is preliminary data.</text>
</comment>
<dbReference type="InterPro" id="IPR041664">
    <property type="entry name" value="AAA_16"/>
</dbReference>
<dbReference type="RefSeq" id="WP_208350431.1">
    <property type="nucleotide sequence ID" value="NZ_JAALHA020000020.1"/>
</dbReference>
<evidence type="ECO:0000259" key="2">
    <source>
        <dbReference type="PROSITE" id="PS50011"/>
    </source>
</evidence>
<dbReference type="SUPFAM" id="SSF52540">
    <property type="entry name" value="P-loop containing nucleoside triphosphate hydrolases"/>
    <property type="match status" value="2"/>
</dbReference>
<accession>A0AAP5MCV7</accession>
<dbReference type="InterPro" id="IPR000014">
    <property type="entry name" value="PAS"/>
</dbReference>
<reference evidence="6" key="1">
    <citation type="journal article" date="2021" name="Science">
        <title>Hunting the eagle killer: A cyanobacterial neurotoxin causes vacuolar myelinopathy.</title>
        <authorList>
            <person name="Breinlinger S."/>
            <person name="Phillips T.J."/>
            <person name="Haram B.N."/>
            <person name="Mares J."/>
            <person name="Martinez Yerena J.A."/>
            <person name="Hrouzek P."/>
            <person name="Sobotka R."/>
            <person name="Henderson W.M."/>
            <person name="Schmieder P."/>
            <person name="Williams S.M."/>
            <person name="Lauderdale J.D."/>
            <person name="Wilde H.D."/>
            <person name="Gerrin W."/>
            <person name="Kust A."/>
            <person name="Washington J.W."/>
            <person name="Wagner C."/>
            <person name="Geier B."/>
            <person name="Liebeke M."/>
            <person name="Enke H."/>
            <person name="Niedermeyer T.H.J."/>
            <person name="Wilde S.B."/>
        </authorList>
    </citation>
    <scope>NUCLEOTIDE SEQUENCE [LARGE SCALE GENOMIC DNA]</scope>
    <source>
        <strain evidence="6">Thurmond2011</strain>
    </source>
</reference>
<dbReference type="InterPro" id="IPR013656">
    <property type="entry name" value="PAS_4"/>
</dbReference>
<dbReference type="SMART" id="SM00086">
    <property type="entry name" value="PAC"/>
    <property type="match status" value="1"/>
</dbReference>
<dbReference type="Proteomes" id="UP000667802">
    <property type="component" value="Unassembled WGS sequence"/>
</dbReference>
<dbReference type="Gene3D" id="3.30.200.20">
    <property type="entry name" value="Phosphorylase Kinase, domain 1"/>
    <property type="match status" value="1"/>
</dbReference>
<feature type="domain" description="PAC" evidence="4">
    <location>
        <begin position="1609"/>
        <end position="1661"/>
    </location>
</feature>
<dbReference type="Gene3D" id="3.30.450.20">
    <property type="entry name" value="PAS domain"/>
    <property type="match status" value="1"/>
</dbReference>
<organism evidence="5 6">
    <name type="scientific">Aetokthonos hydrillicola Thurmond2011</name>
    <dbReference type="NCBI Taxonomy" id="2712845"/>
    <lineage>
        <taxon>Bacteria</taxon>
        <taxon>Bacillati</taxon>
        <taxon>Cyanobacteriota</taxon>
        <taxon>Cyanophyceae</taxon>
        <taxon>Nostocales</taxon>
        <taxon>Hapalosiphonaceae</taxon>
        <taxon>Aetokthonos</taxon>
    </lineage>
</organism>
<dbReference type="InterPro" id="IPR000719">
    <property type="entry name" value="Prot_kinase_dom"/>
</dbReference>
<dbReference type="EMBL" id="JAALHA020000020">
    <property type="protein sequence ID" value="MDR9898818.1"/>
    <property type="molecule type" value="Genomic_DNA"/>
</dbReference>
<dbReference type="InterPro" id="IPR000700">
    <property type="entry name" value="PAS-assoc_C"/>
</dbReference>
<dbReference type="InterPro" id="IPR053159">
    <property type="entry name" value="Hybrid_Histidine_Kinase"/>
</dbReference>
<evidence type="ECO:0000259" key="4">
    <source>
        <dbReference type="PROSITE" id="PS50113"/>
    </source>
</evidence>
<dbReference type="InterPro" id="IPR035965">
    <property type="entry name" value="PAS-like_dom_sf"/>
</dbReference>
<dbReference type="InterPro" id="IPR003018">
    <property type="entry name" value="GAF"/>
</dbReference>
<dbReference type="Gene3D" id="3.30.450.40">
    <property type="match status" value="1"/>
</dbReference>